<dbReference type="RefSeq" id="WP_188442364.1">
    <property type="nucleotide sequence ID" value="NZ_BMGK01000009.1"/>
</dbReference>
<keyword evidence="2" id="KW-1185">Reference proteome</keyword>
<reference evidence="1" key="2">
    <citation type="submission" date="2020-09" db="EMBL/GenBank/DDBJ databases">
        <authorList>
            <person name="Sun Q."/>
            <person name="Zhou Y."/>
        </authorList>
    </citation>
    <scope>NUCLEOTIDE SEQUENCE</scope>
    <source>
        <strain evidence="1">CGMCC 1.12924</strain>
    </source>
</reference>
<organism evidence="1 2">
    <name type="scientific">Planktosalinus lacus</name>
    <dbReference type="NCBI Taxonomy" id="1526573"/>
    <lineage>
        <taxon>Bacteria</taxon>
        <taxon>Pseudomonadati</taxon>
        <taxon>Bacteroidota</taxon>
        <taxon>Flavobacteriia</taxon>
        <taxon>Flavobacteriales</taxon>
        <taxon>Flavobacteriaceae</taxon>
        <taxon>Planktosalinus</taxon>
    </lineage>
</organism>
<name>A0A8J2VCS0_9FLAO</name>
<dbReference type="Proteomes" id="UP000652231">
    <property type="component" value="Unassembled WGS sequence"/>
</dbReference>
<gene>
    <name evidence="1" type="ORF">GCM10011312_21380</name>
</gene>
<evidence type="ECO:0000313" key="2">
    <source>
        <dbReference type="Proteomes" id="UP000652231"/>
    </source>
</evidence>
<accession>A0A8J2VCS0</accession>
<evidence type="ECO:0000313" key="1">
    <source>
        <dbReference type="EMBL" id="GGD97521.1"/>
    </source>
</evidence>
<dbReference type="EMBL" id="BMGK01000009">
    <property type="protein sequence ID" value="GGD97521.1"/>
    <property type="molecule type" value="Genomic_DNA"/>
</dbReference>
<reference evidence="1" key="1">
    <citation type="journal article" date="2014" name="Int. J. Syst. Evol. Microbiol.">
        <title>Complete genome sequence of Corynebacterium casei LMG S-19264T (=DSM 44701T), isolated from a smear-ripened cheese.</title>
        <authorList>
            <consortium name="US DOE Joint Genome Institute (JGI-PGF)"/>
            <person name="Walter F."/>
            <person name="Albersmeier A."/>
            <person name="Kalinowski J."/>
            <person name="Ruckert C."/>
        </authorList>
    </citation>
    <scope>NUCLEOTIDE SEQUENCE</scope>
    <source>
        <strain evidence="1">CGMCC 1.12924</strain>
    </source>
</reference>
<comment type="caution">
    <text evidence="1">The sequence shown here is derived from an EMBL/GenBank/DDBJ whole genome shotgun (WGS) entry which is preliminary data.</text>
</comment>
<sequence>MKNNHKNWTKEELKIYIMLLCAKADGEETPEEIELIQSKTSQETFDKIYDEFKGDKKKKSLKKIERAIGFHHFGAIELITFRKEIFEVYLADTILCKKERYLDQILDNIIY</sequence>
<proteinExistence type="predicted"/>
<dbReference type="SUPFAM" id="SSF158682">
    <property type="entry name" value="TerB-like"/>
    <property type="match status" value="1"/>
</dbReference>
<protein>
    <submittedName>
        <fullName evidence="1">Uncharacterized protein</fullName>
    </submittedName>
</protein>
<dbReference type="AlphaFoldDB" id="A0A8J2VCS0"/>
<dbReference type="InterPro" id="IPR029024">
    <property type="entry name" value="TerB-like"/>
</dbReference>